<dbReference type="EMBL" id="ABKX01000002">
    <property type="protein sequence ID" value="EDS93391.1"/>
    <property type="molecule type" value="Genomic_DNA"/>
</dbReference>
<organism evidence="1 2">
    <name type="scientific">Escherichia albertii (strain TW07627)</name>
    <dbReference type="NCBI Taxonomy" id="502347"/>
    <lineage>
        <taxon>Bacteria</taxon>
        <taxon>Pseudomonadati</taxon>
        <taxon>Pseudomonadota</taxon>
        <taxon>Gammaproteobacteria</taxon>
        <taxon>Enterobacterales</taxon>
        <taxon>Enterobacteriaceae</taxon>
        <taxon>Escherichia</taxon>
    </lineage>
</organism>
<name>A0ABC9NSQ4_ESCAT</name>
<reference evidence="1 2" key="1">
    <citation type="submission" date="2008-02" db="EMBL/GenBank/DDBJ databases">
        <title>Annotation of Escherichia albertii TW07627.</title>
        <authorList>
            <person name="Sutton G."/>
            <person name="Whittam T.S."/>
            <person name="Sebastian Y."/>
        </authorList>
    </citation>
    <scope>NUCLEOTIDE SEQUENCE [LARGE SCALE GENOMIC DNA]</scope>
    <source>
        <strain evidence="1 2">TW07627</strain>
    </source>
</reference>
<gene>
    <name evidence="1" type="ORF">ESCAB7627_4366</name>
</gene>
<accession>A0ABC9NSQ4</accession>
<dbReference type="Proteomes" id="UP000003042">
    <property type="component" value="Unassembled WGS sequence"/>
</dbReference>
<comment type="caution">
    <text evidence="1">The sequence shown here is derived from an EMBL/GenBank/DDBJ whole genome shotgun (WGS) entry which is preliminary data.</text>
</comment>
<proteinExistence type="predicted"/>
<sequence length="43" mass="4536">MVRGFASRKAALLGRLVADVAGSSLFLSDTSGRERRDISIAGK</sequence>
<evidence type="ECO:0000313" key="2">
    <source>
        <dbReference type="Proteomes" id="UP000003042"/>
    </source>
</evidence>
<evidence type="ECO:0000313" key="1">
    <source>
        <dbReference type="EMBL" id="EDS93391.1"/>
    </source>
</evidence>
<protein>
    <submittedName>
        <fullName evidence="1">Uncharacterized protein</fullName>
    </submittedName>
</protein>
<dbReference type="AlphaFoldDB" id="A0ABC9NSQ4"/>